<dbReference type="EMBL" id="JADBEK010000001">
    <property type="protein sequence ID" value="MBE1593474.1"/>
    <property type="molecule type" value="Genomic_DNA"/>
</dbReference>
<keyword evidence="2" id="KW-0560">Oxidoreductase</keyword>
<organism evidence="8 9">
    <name type="scientific">Nonomuraea angiospora</name>
    <dbReference type="NCBI Taxonomy" id="46172"/>
    <lineage>
        <taxon>Bacteria</taxon>
        <taxon>Bacillati</taxon>
        <taxon>Actinomycetota</taxon>
        <taxon>Actinomycetes</taxon>
        <taxon>Streptosporangiales</taxon>
        <taxon>Streptosporangiaceae</taxon>
        <taxon>Nonomuraea</taxon>
    </lineage>
</organism>
<gene>
    <name evidence="8" type="ORF">H4W80_011732</name>
</gene>
<feature type="domain" description="Plastocyanin-like" evidence="7">
    <location>
        <begin position="128"/>
        <end position="228"/>
    </location>
</feature>
<dbReference type="PANTHER" id="PTHR11709:SF394">
    <property type="entry name" value="FI03373P-RELATED"/>
    <property type="match status" value="1"/>
</dbReference>
<dbReference type="SUPFAM" id="SSF49503">
    <property type="entry name" value="Cupredoxins"/>
    <property type="match status" value="3"/>
</dbReference>
<evidence type="ECO:0000313" key="9">
    <source>
        <dbReference type="Proteomes" id="UP000633509"/>
    </source>
</evidence>
<proteinExistence type="predicted"/>
<keyword evidence="5" id="KW-0472">Membrane</keyword>
<dbReference type="PROSITE" id="PS00080">
    <property type="entry name" value="MULTICOPPER_OXIDASE2"/>
    <property type="match status" value="1"/>
</dbReference>
<comment type="caution">
    <text evidence="8">The sequence shown here is derived from an EMBL/GenBank/DDBJ whole genome shotgun (WGS) entry which is preliminary data.</text>
</comment>
<feature type="domain" description="Plastocyanin-like" evidence="6">
    <location>
        <begin position="400"/>
        <end position="501"/>
    </location>
</feature>
<feature type="transmembrane region" description="Helical" evidence="5">
    <location>
        <begin position="12"/>
        <end position="31"/>
    </location>
</feature>
<dbReference type="RefSeq" id="WP_192792820.1">
    <property type="nucleotide sequence ID" value="NZ_JADBEK010000001.1"/>
</dbReference>
<protein>
    <submittedName>
        <fullName evidence="8">FtsP/CotA-like multicopper oxidase with cupredoxin domain</fullName>
    </submittedName>
</protein>
<feature type="region of interest" description="Disordered" evidence="4">
    <location>
        <begin position="54"/>
        <end position="92"/>
    </location>
</feature>
<evidence type="ECO:0000256" key="5">
    <source>
        <dbReference type="SAM" id="Phobius"/>
    </source>
</evidence>
<reference evidence="8 9" key="1">
    <citation type="submission" date="2020-10" db="EMBL/GenBank/DDBJ databases">
        <title>Sequencing the genomes of 1000 actinobacteria strains.</title>
        <authorList>
            <person name="Klenk H.-P."/>
        </authorList>
    </citation>
    <scope>NUCLEOTIDE SEQUENCE [LARGE SCALE GENOMIC DNA]</scope>
    <source>
        <strain evidence="8 9">DSM 43173</strain>
    </source>
</reference>
<keyword evidence="5" id="KW-1133">Transmembrane helix</keyword>
<dbReference type="InterPro" id="IPR011706">
    <property type="entry name" value="Cu-oxidase_C"/>
</dbReference>
<name>A0ABR9ML77_9ACTN</name>
<dbReference type="CDD" id="cd04202">
    <property type="entry name" value="CuRO_D2_2dMcoN_like"/>
    <property type="match status" value="1"/>
</dbReference>
<evidence type="ECO:0000259" key="6">
    <source>
        <dbReference type="Pfam" id="PF07731"/>
    </source>
</evidence>
<dbReference type="Pfam" id="PF07732">
    <property type="entry name" value="Cu-oxidase_3"/>
    <property type="match status" value="1"/>
</dbReference>
<dbReference type="Gene3D" id="2.60.40.420">
    <property type="entry name" value="Cupredoxins - blue copper proteins"/>
    <property type="match status" value="3"/>
</dbReference>
<sequence length="520" mass="54554">MRRNRPGRGRVRTAVACAATAAVLGPLIWLWQASLLPSAYSVMDMGYADYGGGPQGSHGSHSTGGAAAHSTGGAAAHHGARPTGGAAAHHGGRDVTELVADADRPADVTVTVVARKQRFRLASGRAFDGYTLNGQSPGPVIKAVQGQLVQVRLVNESVPGGITLHWHGVDVPNAADGVAGVTQDAVGIGKEFTYRFVADRAGTFWYHSHQMSHEQVRGGLLGALVVAPGSKEQAKDVVALVHLYGGVRTVNGREGDLHVEAAPGARTRVRVINTEYGVMPAWVSGAPYRLVAVDGTEVSGPAPVRDQAVAVAAGGRADLEVTMPADGSPVRIHLGGPAGVVLGSTSYDAPPVPRPAATLDPLTYGTRAPLGFDPAEADRRFDYDVGRRPGFLDGVPGVWWTINGHLYPDVPMFHVSEGDVVRMRISNNSGEAHPMHLHGHHAVVLTRDGVAATGSPWWVDSLEVGIGQTYEIAFVADNPGVWMDHCHNLPHASEGLTAHLMYEGVTTRFTVGGPAGNKPE</sequence>
<evidence type="ECO:0000256" key="4">
    <source>
        <dbReference type="SAM" id="MobiDB-lite"/>
    </source>
</evidence>
<evidence type="ECO:0000256" key="3">
    <source>
        <dbReference type="ARBA" id="ARBA00023008"/>
    </source>
</evidence>
<evidence type="ECO:0000256" key="1">
    <source>
        <dbReference type="ARBA" id="ARBA00022723"/>
    </source>
</evidence>
<evidence type="ECO:0000259" key="7">
    <source>
        <dbReference type="Pfam" id="PF07732"/>
    </source>
</evidence>
<feature type="compositionally biased region" description="Low complexity" evidence="4">
    <location>
        <begin position="57"/>
        <end position="89"/>
    </location>
</feature>
<evidence type="ECO:0000313" key="8">
    <source>
        <dbReference type="EMBL" id="MBE1593474.1"/>
    </source>
</evidence>
<dbReference type="Pfam" id="PF07731">
    <property type="entry name" value="Cu-oxidase_2"/>
    <property type="match status" value="1"/>
</dbReference>
<dbReference type="Proteomes" id="UP000633509">
    <property type="component" value="Unassembled WGS sequence"/>
</dbReference>
<dbReference type="InterPro" id="IPR045087">
    <property type="entry name" value="Cu-oxidase_fam"/>
</dbReference>
<keyword evidence="3" id="KW-0186">Copper</keyword>
<accession>A0ABR9ML77</accession>
<dbReference type="InterPro" id="IPR011707">
    <property type="entry name" value="Cu-oxidase-like_N"/>
</dbReference>
<keyword evidence="9" id="KW-1185">Reference proteome</keyword>
<evidence type="ECO:0000256" key="2">
    <source>
        <dbReference type="ARBA" id="ARBA00023002"/>
    </source>
</evidence>
<keyword evidence="1" id="KW-0479">Metal-binding</keyword>
<dbReference type="PANTHER" id="PTHR11709">
    <property type="entry name" value="MULTI-COPPER OXIDASE"/>
    <property type="match status" value="1"/>
</dbReference>
<dbReference type="InterPro" id="IPR002355">
    <property type="entry name" value="Cu_oxidase_Cu_BS"/>
</dbReference>
<keyword evidence="5" id="KW-0812">Transmembrane</keyword>
<dbReference type="InterPro" id="IPR008972">
    <property type="entry name" value="Cupredoxin"/>
</dbReference>